<keyword evidence="1" id="KW-0378">Hydrolase</keyword>
<feature type="domain" description="Glycosyl hydrolase family 13 catalytic" evidence="3">
    <location>
        <begin position="11"/>
        <end position="369"/>
    </location>
</feature>
<dbReference type="Pfam" id="PF07866">
    <property type="entry name" value="DUF1653"/>
    <property type="match status" value="1"/>
</dbReference>
<sequence length="529" mass="61103">MNWYDNAIIYHIYPLGFCGAPKFNDGSEDVIYRLDKVLEWIPHLKEMNVDAVYFGPVFESVEHGYDTIDYKKIDKRLGDNNSFRFICDRLHENGIRVILDGVFNHVGRKFPQFVDIQEKGQASQYCDWFQNLNFGGPSPCGDPFWYEGWNGHYNLVKLNLRNPGVCDHIIDAINYWIESFGIDGIRFDAADCLDFEFIKRVRSFCKGKKPDFWLMGEIIHGDYNRWANPEMLDSVTNYECYKGLWSSHNDKNYFEIDYSINRQSGANGGIYRNIDLYNFVDNHDVNRLASTLSNNAHLPLVYTLMYTMPGIPSIYYGSEYGIEGRKENNSDDNLRPCLHLNDMAEHGNVSLYKHIVKLGRIYRAYPAVRNGSYERIVITNQQLLFKKVLGDQTVYIALNLADREYDLNFQTHLSGLVDVFTASPISVENSNAHVRMAPYSSMIIVADDIVNNEPEHEEAPVDKDTEIEIGAKYRHFKGNEYELLAVARHTETMEELVIYKSLKDGEVWARPKSMFIGKAGDARRFTKLD</sequence>
<evidence type="ECO:0000256" key="1">
    <source>
        <dbReference type="ARBA" id="ARBA00022801"/>
    </source>
</evidence>
<dbReference type="Pfam" id="PF00128">
    <property type="entry name" value="Alpha-amylase"/>
    <property type="match status" value="1"/>
</dbReference>
<evidence type="ECO:0000313" key="5">
    <source>
        <dbReference type="Proteomes" id="UP000183190"/>
    </source>
</evidence>
<dbReference type="SUPFAM" id="SSF51011">
    <property type="entry name" value="Glycosyl hydrolase domain"/>
    <property type="match status" value="1"/>
</dbReference>
<dbReference type="InterPro" id="IPR023387">
    <property type="entry name" value="DUF1653-like_dom"/>
</dbReference>
<dbReference type="AlphaFoldDB" id="A0A1H6K0B9"/>
<protein>
    <submittedName>
        <fullName evidence="4">Glycosidase</fullName>
    </submittedName>
</protein>
<name>A0A1H6K0B9_RUMFL</name>
<evidence type="ECO:0000259" key="3">
    <source>
        <dbReference type="SMART" id="SM00642"/>
    </source>
</evidence>
<evidence type="ECO:0000256" key="2">
    <source>
        <dbReference type="ARBA" id="ARBA00023295"/>
    </source>
</evidence>
<dbReference type="Proteomes" id="UP000183190">
    <property type="component" value="Unassembled WGS sequence"/>
</dbReference>
<accession>A0A1H6K0B9</accession>
<dbReference type="InterPro" id="IPR013780">
    <property type="entry name" value="Glyco_hydro_b"/>
</dbReference>
<dbReference type="InterPro" id="IPR006047">
    <property type="entry name" value="GH13_cat_dom"/>
</dbReference>
<dbReference type="PANTHER" id="PTHR10357">
    <property type="entry name" value="ALPHA-AMYLASE FAMILY MEMBER"/>
    <property type="match status" value="1"/>
</dbReference>
<dbReference type="InterPro" id="IPR045857">
    <property type="entry name" value="O16G_dom_2"/>
</dbReference>
<keyword evidence="2 4" id="KW-0326">Glycosidase</keyword>
<dbReference type="Gene3D" id="3.90.400.10">
    <property type="entry name" value="Oligo-1,6-glucosidase, Domain 2"/>
    <property type="match status" value="1"/>
</dbReference>
<dbReference type="EMBL" id="FNWV01000006">
    <property type="protein sequence ID" value="SEH65141.1"/>
    <property type="molecule type" value="Genomic_DNA"/>
</dbReference>
<dbReference type="OrthoDB" id="9805159at2"/>
<dbReference type="Gene3D" id="2.30.30.320">
    <property type="entry name" value="DUF1653-like domain"/>
    <property type="match status" value="1"/>
</dbReference>
<dbReference type="Gene3D" id="2.60.40.1180">
    <property type="entry name" value="Golgi alpha-mannosidase II"/>
    <property type="match status" value="1"/>
</dbReference>
<dbReference type="CDD" id="cd11353">
    <property type="entry name" value="AmyAc_euk_bac_CMD_like"/>
    <property type="match status" value="1"/>
</dbReference>
<dbReference type="PANTHER" id="PTHR10357:SF210">
    <property type="entry name" value="MALTODEXTRIN GLUCOSIDASE"/>
    <property type="match status" value="1"/>
</dbReference>
<reference evidence="4 5" key="1">
    <citation type="submission" date="2016-10" db="EMBL/GenBank/DDBJ databases">
        <authorList>
            <person name="de Groot N.N."/>
        </authorList>
    </citation>
    <scope>NUCLEOTIDE SEQUENCE [LARGE SCALE GENOMIC DNA]</scope>
    <source>
        <strain evidence="4 5">YAD2003</strain>
    </source>
</reference>
<proteinExistence type="predicted"/>
<organism evidence="4 5">
    <name type="scientific">Ruminococcus flavefaciens</name>
    <dbReference type="NCBI Taxonomy" id="1265"/>
    <lineage>
        <taxon>Bacteria</taxon>
        <taxon>Bacillati</taxon>
        <taxon>Bacillota</taxon>
        <taxon>Clostridia</taxon>
        <taxon>Eubacteriales</taxon>
        <taxon>Oscillospiraceae</taxon>
        <taxon>Ruminococcus</taxon>
    </lineage>
</organism>
<dbReference type="GO" id="GO:0005975">
    <property type="term" value="P:carbohydrate metabolic process"/>
    <property type="evidence" value="ECO:0007669"/>
    <property type="project" value="InterPro"/>
</dbReference>
<dbReference type="InterPro" id="IPR037135">
    <property type="entry name" value="DUF1653-like_dom_sf"/>
</dbReference>
<evidence type="ECO:0000313" key="4">
    <source>
        <dbReference type="EMBL" id="SEH65141.1"/>
    </source>
</evidence>
<dbReference type="RefSeq" id="WP_081348196.1">
    <property type="nucleotide sequence ID" value="NZ_FNWV01000006.1"/>
</dbReference>
<dbReference type="InterPro" id="IPR017853">
    <property type="entry name" value="GH"/>
</dbReference>
<dbReference type="SMART" id="SM00642">
    <property type="entry name" value="Aamy"/>
    <property type="match status" value="1"/>
</dbReference>
<gene>
    <name evidence="4" type="ORF">SAMN02910265_01943</name>
</gene>
<dbReference type="SUPFAM" id="SSF51445">
    <property type="entry name" value="(Trans)glycosidases"/>
    <property type="match status" value="1"/>
</dbReference>
<dbReference type="GO" id="GO:0016798">
    <property type="term" value="F:hydrolase activity, acting on glycosyl bonds"/>
    <property type="evidence" value="ECO:0007669"/>
    <property type="project" value="UniProtKB-KW"/>
</dbReference>
<dbReference type="Gene3D" id="3.20.20.80">
    <property type="entry name" value="Glycosidases"/>
    <property type="match status" value="1"/>
</dbReference>